<evidence type="ECO:0000313" key="5">
    <source>
        <dbReference type="Proteomes" id="UP001642484"/>
    </source>
</evidence>
<evidence type="ECO:0000313" key="3">
    <source>
        <dbReference type="EMBL" id="CAK9075669.1"/>
    </source>
</evidence>
<proteinExistence type="predicted"/>
<organism evidence="4 5">
    <name type="scientific">Durusdinium trenchii</name>
    <dbReference type="NCBI Taxonomy" id="1381693"/>
    <lineage>
        <taxon>Eukaryota</taxon>
        <taxon>Sar</taxon>
        <taxon>Alveolata</taxon>
        <taxon>Dinophyceae</taxon>
        <taxon>Suessiales</taxon>
        <taxon>Symbiodiniaceae</taxon>
        <taxon>Durusdinium</taxon>
    </lineage>
</organism>
<feature type="domain" description="DUF4116" evidence="2">
    <location>
        <begin position="275"/>
        <end position="318"/>
    </location>
</feature>
<feature type="domain" description="DUF4116" evidence="2">
    <location>
        <begin position="325"/>
        <end position="358"/>
    </location>
</feature>
<gene>
    <name evidence="3" type="ORF">CCMP2556_LOCUS37264</name>
    <name evidence="4" type="ORF">CCMP2556_LOCUS37325</name>
</gene>
<dbReference type="EMBL" id="CAXAMN010023184">
    <property type="protein sequence ID" value="CAK9075758.1"/>
    <property type="molecule type" value="Genomic_DNA"/>
</dbReference>
<reference evidence="4 5" key="1">
    <citation type="submission" date="2024-02" db="EMBL/GenBank/DDBJ databases">
        <authorList>
            <person name="Chen Y."/>
            <person name="Shah S."/>
            <person name="Dougan E. K."/>
            <person name="Thang M."/>
            <person name="Chan C."/>
        </authorList>
    </citation>
    <scope>NUCLEOTIDE SEQUENCE [LARGE SCALE GENOMIC DNA]</scope>
</reference>
<feature type="domain" description="DUF4116" evidence="2">
    <location>
        <begin position="200"/>
        <end position="248"/>
    </location>
</feature>
<dbReference type="Pfam" id="PF13475">
    <property type="entry name" value="DUF4116"/>
    <property type="match status" value="3"/>
</dbReference>
<evidence type="ECO:0000259" key="2">
    <source>
        <dbReference type="Pfam" id="PF13475"/>
    </source>
</evidence>
<sequence>MAWLDLQPPSRWQENFGDKTLPERQYKVVVSLLSGEELCRFDYCDAAGFFRLHRVWSLGDLEETALRVARVDLREYKLVTEDGREVLPHVHLRPSGPPRGTSGRTAITVRLAAVRRSVEQVEWMKALRERTKEWQTQQHFISAERIAERMALHHAELQDLPQEAWEDREVLLMALAHPRVHGGAQLARRLVKSQSPLLHDREVVMQLAKCAMHVMQHLPEEFKSDEEVVLCYISRNPGAVRHAAPALRASAAFWKKAVICNEQTIQFAGPEVLQNRELLLEVLPVRASALQFLSEEMKADKELVLCAVRRQGRALGFAAVVLRRDREVVLAAVQQSGQALPFADETLQTDTEVVLAALPEAPKEILLKAVGENPELFQQLPEVSSSGERCQAELAVDARSARARQPAHCHPELAVEVRRGTLTSCTCGGVPAGNTAIRSWRLGTRPCRRTRNCARRTANAKRRARHGRARRRPRKNRFSLSPGKTGKREDG</sequence>
<dbReference type="EMBL" id="CAXAMN010023162">
    <property type="protein sequence ID" value="CAK9075669.1"/>
    <property type="molecule type" value="Genomic_DNA"/>
</dbReference>
<name>A0ABP0PJR1_9DINO</name>
<comment type="caution">
    <text evidence="4">The sequence shown here is derived from an EMBL/GenBank/DDBJ whole genome shotgun (WGS) entry which is preliminary data.</text>
</comment>
<feature type="region of interest" description="Disordered" evidence="1">
    <location>
        <begin position="454"/>
        <end position="491"/>
    </location>
</feature>
<keyword evidence="5" id="KW-1185">Reference proteome</keyword>
<protein>
    <recommendedName>
        <fullName evidence="2">DUF4116 domain-containing protein</fullName>
    </recommendedName>
</protein>
<dbReference type="InterPro" id="IPR025197">
    <property type="entry name" value="DUF4116"/>
</dbReference>
<dbReference type="Proteomes" id="UP001642484">
    <property type="component" value="Unassembled WGS sequence"/>
</dbReference>
<evidence type="ECO:0000256" key="1">
    <source>
        <dbReference type="SAM" id="MobiDB-lite"/>
    </source>
</evidence>
<evidence type="ECO:0000313" key="4">
    <source>
        <dbReference type="EMBL" id="CAK9075758.1"/>
    </source>
</evidence>
<accession>A0ABP0PJR1</accession>
<feature type="compositionally biased region" description="Basic residues" evidence="1">
    <location>
        <begin position="454"/>
        <end position="477"/>
    </location>
</feature>